<dbReference type="CDD" id="cd03426">
    <property type="entry name" value="NUDIX_CoAse_Nudt7"/>
    <property type="match status" value="1"/>
</dbReference>
<comment type="caution">
    <text evidence="8">The sequence shown here is derived from an EMBL/GenBank/DDBJ whole genome shotgun (WGS) entry which is preliminary data.</text>
</comment>
<dbReference type="Gene3D" id="3.90.79.10">
    <property type="entry name" value="Nucleoside Triphosphate Pyrophosphohydrolase"/>
    <property type="match status" value="1"/>
</dbReference>
<dbReference type="PANTHER" id="PTHR12992">
    <property type="entry name" value="NUDIX HYDROLASE"/>
    <property type="match status" value="1"/>
</dbReference>
<evidence type="ECO:0000256" key="6">
    <source>
        <dbReference type="ARBA" id="ARBA00023211"/>
    </source>
</evidence>
<protein>
    <recommendedName>
        <fullName evidence="7">Nudix hydrolase domain-containing protein</fullName>
    </recommendedName>
</protein>
<proteinExistence type="predicted"/>
<dbReference type="Proteomes" id="UP000828390">
    <property type="component" value="Unassembled WGS sequence"/>
</dbReference>
<comment type="cofactor">
    <cofactor evidence="2">
        <name>Mg(2+)</name>
        <dbReference type="ChEBI" id="CHEBI:18420"/>
    </cofactor>
</comment>
<organism evidence="8 9">
    <name type="scientific">Dreissena polymorpha</name>
    <name type="common">Zebra mussel</name>
    <name type="synonym">Mytilus polymorpha</name>
    <dbReference type="NCBI Taxonomy" id="45954"/>
    <lineage>
        <taxon>Eukaryota</taxon>
        <taxon>Metazoa</taxon>
        <taxon>Spiralia</taxon>
        <taxon>Lophotrochozoa</taxon>
        <taxon>Mollusca</taxon>
        <taxon>Bivalvia</taxon>
        <taxon>Autobranchia</taxon>
        <taxon>Heteroconchia</taxon>
        <taxon>Euheterodonta</taxon>
        <taxon>Imparidentia</taxon>
        <taxon>Neoheterodontei</taxon>
        <taxon>Myida</taxon>
        <taxon>Dreissenoidea</taxon>
        <taxon>Dreissenidae</taxon>
        <taxon>Dreissena</taxon>
    </lineage>
</organism>
<dbReference type="InterPro" id="IPR045121">
    <property type="entry name" value="CoAse"/>
</dbReference>
<evidence type="ECO:0000313" key="8">
    <source>
        <dbReference type="EMBL" id="KAH3769159.1"/>
    </source>
</evidence>
<gene>
    <name evidence="8" type="ORF">DPMN_170407</name>
</gene>
<comment type="cofactor">
    <cofactor evidence="1">
        <name>Mn(2+)</name>
        <dbReference type="ChEBI" id="CHEBI:29035"/>
    </cofactor>
</comment>
<accession>A0A9D4ID59</accession>
<dbReference type="InterPro" id="IPR015797">
    <property type="entry name" value="NUDIX_hydrolase-like_dom_sf"/>
</dbReference>
<dbReference type="Pfam" id="PF00293">
    <property type="entry name" value="NUDIX"/>
    <property type="match status" value="1"/>
</dbReference>
<dbReference type="GO" id="GO:0046872">
    <property type="term" value="F:metal ion binding"/>
    <property type="evidence" value="ECO:0007669"/>
    <property type="project" value="UniProtKB-KW"/>
</dbReference>
<feature type="domain" description="Nudix hydrolase" evidence="7">
    <location>
        <begin position="42"/>
        <end position="176"/>
    </location>
</feature>
<dbReference type="SUPFAM" id="SSF55811">
    <property type="entry name" value="Nudix"/>
    <property type="match status" value="1"/>
</dbReference>
<keyword evidence="4" id="KW-0378">Hydrolase</keyword>
<reference evidence="8" key="1">
    <citation type="journal article" date="2019" name="bioRxiv">
        <title>The Genome of the Zebra Mussel, Dreissena polymorpha: A Resource for Invasive Species Research.</title>
        <authorList>
            <person name="McCartney M.A."/>
            <person name="Auch B."/>
            <person name="Kono T."/>
            <person name="Mallez S."/>
            <person name="Zhang Y."/>
            <person name="Obille A."/>
            <person name="Becker A."/>
            <person name="Abrahante J.E."/>
            <person name="Garbe J."/>
            <person name="Badalamenti J.P."/>
            <person name="Herman A."/>
            <person name="Mangelson H."/>
            <person name="Liachko I."/>
            <person name="Sullivan S."/>
            <person name="Sone E.D."/>
            <person name="Koren S."/>
            <person name="Silverstein K.A.T."/>
            <person name="Beckman K.B."/>
            <person name="Gohl D.M."/>
        </authorList>
    </citation>
    <scope>NUCLEOTIDE SEQUENCE</scope>
    <source>
        <strain evidence="8">Duluth1</strain>
        <tissue evidence="8">Whole animal</tissue>
    </source>
</reference>
<evidence type="ECO:0000256" key="1">
    <source>
        <dbReference type="ARBA" id="ARBA00001936"/>
    </source>
</evidence>
<keyword evidence="6" id="KW-0464">Manganese</keyword>
<dbReference type="GO" id="GO:0010945">
    <property type="term" value="F:coenzyme A diphosphatase activity"/>
    <property type="evidence" value="ECO:0007669"/>
    <property type="project" value="InterPro"/>
</dbReference>
<dbReference type="EMBL" id="JAIWYP010000009">
    <property type="protein sequence ID" value="KAH3769159.1"/>
    <property type="molecule type" value="Genomic_DNA"/>
</dbReference>
<dbReference type="InterPro" id="IPR000086">
    <property type="entry name" value="NUDIX_hydrolase_dom"/>
</dbReference>
<dbReference type="PANTHER" id="PTHR12992:SF24">
    <property type="entry name" value="PEROXISOMAL COENZYME A DIPHOSPHATASE NUDT7"/>
    <property type="match status" value="1"/>
</dbReference>
<keyword evidence="5" id="KW-0460">Magnesium</keyword>
<dbReference type="PROSITE" id="PS51462">
    <property type="entry name" value="NUDIX"/>
    <property type="match status" value="1"/>
</dbReference>
<evidence type="ECO:0000256" key="4">
    <source>
        <dbReference type="ARBA" id="ARBA00022801"/>
    </source>
</evidence>
<dbReference type="AlphaFoldDB" id="A0A9D4ID59"/>
<reference evidence="8" key="2">
    <citation type="submission" date="2020-11" db="EMBL/GenBank/DDBJ databases">
        <authorList>
            <person name="McCartney M.A."/>
            <person name="Auch B."/>
            <person name="Kono T."/>
            <person name="Mallez S."/>
            <person name="Becker A."/>
            <person name="Gohl D.M."/>
            <person name="Silverstein K.A.T."/>
            <person name="Koren S."/>
            <person name="Bechman K.B."/>
            <person name="Herman A."/>
            <person name="Abrahante J.E."/>
            <person name="Garbe J."/>
        </authorList>
    </citation>
    <scope>NUCLEOTIDE SEQUENCE</scope>
    <source>
        <strain evidence="8">Duluth1</strain>
        <tissue evidence="8">Whole animal</tissue>
    </source>
</reference>
<dbReference type="GO" id="GO:0015938">
    <property type="term" value="P:coenzyme A catabolic process"/>
    <property type="evidence" value="ECO:0007669"/>
    <property type="project" value="TreeGrafter"/>
</dbReference>
<evidence type="ECO:0000256" key="3">
    <source>
        <dbReference type="ARBA" id="ARBA00022723"/>
    </source>
</evidence>
<keyword evidence="3" id="KW-0479">Metal-binding</keyword>
<name>A0A9D4ID59_DREPO</name>
<sequence>MDRAMVNSYDAPSMIEKLKSRFKAFDIQHNRSLDIEFPESLFRQASVLIPLRIVDGEYNIILTVRSKQLRNHAGIVAFPGGMKDDTDADHIHTALREAEEEIGLPPEDVEVIAVLSPGITKPNSVVYPVIGIVKSDFQARRNESEVELVFELPLRRFLSSDRMRVEDFISPIKATYHVHHFVDTVQGESVDTWGFTAIFCVMTALCVYQSDQSFCFYEQTQVNKDTVFDPGMTRHMLQQMLKLEAKL</sequence>
<evidence type="ECO:0000259" key="7">
    <source>
        <dbReference type="PROSITE" id="PS51462"/>
    </source>
</evidence>
<keyword evidence="9" id="KW-1185">Reference proteome</keyword>
<evidence type="ECO:0000313" key="9">
    <source>
        <dbReference type="Proteomes" id="UP000828390"/>
    </source>
</evidence>
<evidence type="ECO:0000256" key="5">
    <source>
        <dbReference type="ARBA" id="ARBA00022842"/>
    </source>
</evidence>
<evidence type="ECO:0000256" key="2">
    <source>
        <dbReference type="ARBA" id="ARBA00001946"/>
    </source>
</evidence>